<dbReference type="AlphaFoldDB" id="A0A4Z2HNB9"/>
<dbReference type="Proteomes" id="UP000314294">
    <property type="component" value="Unassembled WGS sequence"/>
</dbReference>
<name>A0A4Z2HNB9_9TELE</name>
<keyword evidence="2" id="KW-1185">Reference proteome</keyword>
<evidence type="ECO:0000313" key="2">
    <source>
        <dbReference type="Proteomes" id="UP000314294"/>
    </source>
</evidence>
<reference evidence="1 2" key="1">
    <citation type="submission" date="2019-03" db="EMBL/GenBank/DDBJ databases">
        <title>First draft genome of Liparis tanakae, snailfish: a comprehensive survey of snailfish specific genes.</title>
        <authorList>
            <person name="Kim W."/>
            <person name="Song I."/>
            <person name="Jeong J.-H."/>
            <person name="Kim D."/>
            <person name="Kim S."/>
            <person name="Ryu S."/>
            <person name="Song J.Y."/>
            <person name="Lee S.K."/>
        </authorList>
    </citation>
    <scope>NUCLEOTIDE SEQUENCE [LARGE SCALE GENOMIC DNA]</scope>
    <source>
        <tissue evidence="1">Muscle</tissue>
    </source>
</reference>
<accession>A0A4Z2HNB9</accession>
<dbReference type="EMBL" id="SRLO01000205">
    <property type="protein sequence ID" value="TNN67319.1"/>
    <property type="molecule type" value="Genomic_DNA"/>
</dbReference>
<gene>
    <name evidence="1" type="ORF">EYF80_022426</name>
</gene>
<organism evidence="1 2">
    <name type="scientific">Liparis tanakae</name>
    <name type="common">Tanaka's snailfish</name>
    <dbReference type="NCBI Taxonomy" id="230148"/>
    <lineage>
        <taxon>Eukaryota</taxon>
        <taxon>Metazoa</taxon>
        <taxon>Chordata</taxon>
        <taxon>Craniata</taxon>
        <taxon>Vertebrata</taxon>
        <taxon>Euteleostomi</taxon>
        <taxon>Actinopterygii</taxon>
        <taxon>Neopterygii</taxon>
        <taxon>Teleostei</taxon>
        <taxon>Neoteleostei</taxon>
        <taxon>Acanthomorphata</taxon>
        <taxon>Eupercaria</taxon>
        <taxon>Perciformes</taxon>
        <taxon>Cottioidei</taxon>
        <taxon>Cottales</taxon>
        <taxon>Liparidae</taxon>
        <taxon>Liparis</taxon>
    </lineage>
</organism>
<proteinExistence type="predicted"/>
<evidence type="ECO:0000313" key="1">
    <source>
        <dbReference type="EMBL" id="TNN67319.1"/>
    </source>
</evidence>
<sequence>MEYVEESKGSAELSATFRDMRWEIQSRTTVNSGYTLTRYLSQSQQGTKYFLYLDHKKSKQRLNIARDDKDGPENQRMGV</sequence>
<protein>
    <submittedName>
        <fullName evidence="1">Uncharacterized protein</fullName>
    </submittedName>
</protein>
<comment type="caution">
    <text evidence="1">The sequence shown here is derived from an EMBL/GenBank/DDBJ whole genome shotgun (WGS) entry which is preliminary data.</text>
</comment>